<dbReference type="Gene3D" id="3.30.300.30">
    <property type="match status" value="1"/>
</dbReference>
<gene>
    <name evidence="7" type="primary">mug62</name>
    <name evidence="6" type="ORF">SJAG_00982</name>
</gene>
<dbReference type="HOGENOM" id="CLU_000737_0_0_1"/>
<dbReference type="PANTHER" id="PTHR22754">
    <property type="entry name" value="DISCO-INTERACTING PROTEIN 2 DIP2 -RELATED"/>
    <property type="match status" value="1"/>
</dbReference>
<protein>
    <submittedName>
        <fullName evidence="6">AMP binding enzyme</fullName>
    </submittedName>
</protein>
<sequence>MHQKHRSSSELLSNSPVLSMNSIESHSIAKAMEYPAAQVKTQPCSSPKRDRQPLVNGDKVSEQSIKVQDKKSTLSFPCSSVLNRLQLPTLPRRVPFIINDPQFPQNSMASLHTISGLFQYRKTVNPDSVAFITLDNKGREVACCTWSRLYDRAEKLAMFLSKHAGIKSQEIVILYYRRSEFVDYISCFLACMLVGIIVVPVMPSLSFQDFLFILSETQSKHVMLTESTFKIFIRETSIGQRKDISWWKINEVSNFKVPPGVLSLNSNEDDIAYIDFIKPTVSSKKAIVFRNKTIMSQVKALTTALITNPLDHGIKNYKTKRATQLNVRGEVLLTYLDPRRSVGLTFTVWNALFSGYTSVICEPEAISTAGTFAFAISKYQATMLLCDYNGLKNVVFNYQEDPRSTLSYRKKFDVNFSLLKLCLIHCNIVDPEFNALLSDRWLRPLGCLYSRDIVAPLLTLDEYGGISISMKDWLMVNDTYLTNGPMHEDFYQELLVLKQPLWKNTVHTISFLETCNYNPEDILCLSPFWLPIINSSVVVVNPNSHSLCKINEIGELWVQSKCLPTELFFDNKFHNCLPEHPIIASDNESESFICESSFFRTNIYGFLREGHIIVVGRKEDQIRQNKHEIENGKLVKKLQLFYSQFLIRDLMKRIPNIHEAVLFDIKIEDDYYPVLIIETTLAEPAQHCALRFLEKDFLPIFEELAQNCCEYLNFSYKLSLYAVFISRTNKLPRNMETAGSLINPHECRHEFLLGTLPTKYVKFFVDRAISCLPVGKDIVHGIWSSEMFDYYNQQQESKILQKNMFTTKDIEASNQISDRLLLYNTILDLFLLRVSKTPLQTSFVNLSSKLTECSEISWRKVDYRIASIMEYIQLVLKPKPSQIMLLIYEDPMEFVFALYSCFFLGITVIPFQKIGNLQLQKEIGLIIRLIDEFKVTAILIDESGFLAWKSKPIIQAIKQRSSLFRTKMPKTLCTTGIPLSKKSTKHLRFRGIRELIKDRAPAVIWINRAIDGIVSTSSFCHFDLIQFCKELKEAFHISSTDSLMAGFDFSHGLGLVLSSLMGIYCGFTTFLLTEDDLSTRFGMISDSLLKHKISHMFLPKYLLYQFIKNIPDEDFTFIHALIVPFSERLYSQRLLKIKTYLNDKKLAIDAIYFVLSHAQQPILSYINLALSKNDDIVLSLEALREGLVKEQSSDVGNNLLLTSAGEGMHFTDICVVHPEKRVLLTENRIGEIWYHGPHGAACNLDRDGFGFPIESEGYMEEPGMSHKCFLRTGLLGFLSRPHNQGSNSDSPLKLYVLGNIWDTLEINGLNHFVIDIEQMVERCHSNISKDGCVLFQAGENICLLVEVKLENCLATLAALIVTKVLSVHKFILDNIAFVHDGSFPRNYLGIKNRQKIIELWLKRKMKLYFELDTHFQQPFLNDLEEEET</sequence>
<name>B6JX54_SCHJY</name>
<dbReference type="eggNOG" id="KOG3628">
    <property type="taxonomic scope" value="Eukaryota"/>
</dbReference>
<dbReference type="InterPro" id="IPR025110">
    <property type="entry name" value="AMP-bd_C"/>
</dbReference>
<dbReference type="PANTHER" id="PTHR22754:SF42">
    <property type="entry name" value="MEIOTICALLY UP-REGULATED GENE 62 PROTEIN"/>
    <property type="match status" value="1"/>
</dbReference>
<dbReference type="Pfam" id="PF00501">
    <property type="entry name" value="AMP-binding"/>
    <property type="match status" value="1"/>
</dbReference>
<dbReference type="OMA" id="FYACLYI"/>
<keyword evidence="2" id="KW-1133">Transmembrane helix</keyword>
<dbReference type="OrthoDB" id="69964at2759"/>
<keyword evidence="2" id="KW-0812">Transmembrane</keyword>
<dbReference type="GeneID" id="7050852"/>
<dbReference type="Pfam" id="PF24919">
    <property type="entry name" value="Mug62"/>
    <property type="match status" value="1"/>
</dbReference>
<evidence type="ECO:0000259" key="5">
    <source>
        <dbReference type="Pfam" id="PF24919"/>
    </source>
</evidence>
<dbReference type="RefSeq" id="XP_002172248.1">
    <property type="nucleotide sequence ID" value="XM_002172212.2"/>
</dbReference>
<dbReference type="Pfam" id="PF23024">
    <property type="entry name" value="AMP-dom_DIP2-like"/>
    <property type="match status" value="1"/>
</dbReference>
<evidence type="ECO:0000313" key="6">
    <source>
        <dbReference type="EMBL" id="EEB05955.1"/>
    </source>
</evidence>
<evidence type="ECO:0000259" key="3">
    <source>
        <dbReference type="Pfam" id="PF00501"/>
    </source>
</evidence>
<keyword evidence="2" id="KW-0472">Membrane</keyword>
<reference evidence="6 8" key="1">
    <citation type="journal article" date="2011" name="Science">
        <title>Comparative functional genomics of the fission yeasts.</title>
        <authorList>
            <person name="Rhind N."/>
            <person name="Chen Z."/>
            <person name="Yassour M."/>
            <person name="Thompson D.A."/>
            <person name="Haas B.J."/>
            <person name="Habib N."/>
            <person name="Wapinski I."/>
            <person name="Roy S."/>
            <person name="Lin M.F."/>
            <person name="Heiman D.I."/>
            <person name="Young S.K."/>
            <person name="Furuya K."/>
            <person name="Guo Y."/>
            <person name="Pidoux A."/>
            <person name="Chen H.M."/>
            <person name="Robbertse B."/>
            <person name="Goldberg J.M."/>
            <person name="Aoki K."/>
            <person name="Bayne E.H."/>
            <person name="Berlin A.M."/>
            <person name="Desjardins C.A."/>
            <person name="Dobbs E."/>
            <person name="Dukaj L."/>
            <person name="Fan L."/>
            <person name="FitzGerald M.G."/>
            <person name="French C."/>
            <person name="Gujja S."/>
            <person name="Hansen K."/>
            <person name="Keifenheim D."/>
            <person name="Levin J.Z."/>
            <person name="Mosher R.A."/>
            <person name="Mueller C.A."/>
            <person name="Pfiffner J."/>
            <person name="Priest M."/>
            <person name="Russ C."/>
            <person name="Smialowska A."/>
            <person name="Swoboda P."/>
            <person name="Sykes S.M."/>
            <person name="Vaughn M."/>
            <person name="Vengrova S."/>
            <person name="Yoder R."/>
            <person name="Zeng Q."/>
            <person name="Allshire R."/>
            <person name="Baulcombe D."/>
            <person name="Birren B.W."/>
            <person name="Brown W."/>
            <person name="Ekwall K."/>
            <person name="Kellis M."/>
            <person name="Leatherwood J."/>
            <person name="Levin H."/>
            <person name="Margalit H."/>
            <person name="Martienssen R."/>
            <person name="Nieduszynski C.A."/>
            <person name="Spatafora J.W."/>
            <person name="Friedman N."/>
            <person name="Dalgaard J.Z."/>
            <person name="Baumann P."/>
            <person name="Niki H."/>
            <person name="Regev A."/>
            <person name="Nusbaum C."/>
        </authorList>
    </citation>
    <scope>NUCLEOTIDE SEQUENCE [LARGE SCALE GENOMIC DNA]</scope>
    <source>
        <strain evidence="8">yFS275 / FY16936</strain>
    </source>
</reference>
<dbReference type="InterPro" id="IPR045851">
    <property type="entry name" value="AMP-bd_C_sf"/>
</dbReference>
<feature type="domain" description="AMP-binding enzyme C-terminal" evidence="4">
    <location>
        <begin position="1301"/>
        <end position="1407"/>
    </location>
</feature>
<dbReference type="SUPFAM" id="SSF56801">
    <property type="entry name" value="Acetyl-CoA synthetase-like"/>
    <property type="match status" value="2"/>
</dbReference>
<evidence type="ECO:0000313" key="7">
    <source>
        <dbReference type="JaponicusDB" id="SJAG_00982"/>
    </source>
</evidence>
<dbReference type="Gene3D" id="3.40.50.12780">
    <property type="entry name" value="N-terminal domain of ligase-like"/>
    <property type="match status" value="2"/>
</dbReference>
<feature type="transmembrane region" description="Helical" evidence="2">
    <location>
        <begin position="181"/>
        <end position="202"/>
    </location>
</feature>
<dbReference type="VEuPathDB" id="FungiDB:SJAG_00982"/>
<dbReference type="InterPro" id="IPR000873">
    <property type="entry name" value="AMP-dep_synth/lig_dom"/>
</dbReference>
<accession>B6JX54</accession>
<feature type="region of interest" description="Disordered" evidence="1">
    <location>
        <begin position="38"/>
        <end position="63"/>
    </location>
</feature>
<keyword evidence="8" id="KW-1185">Reference proteome</keyword>
<evidence type="ECO:0000259" key="4">
    <source>
        <dbReference type="Pfam" id="PF23024"/>
    </source>
</evidence>
<feature type="domain" description="AMP-dependent synthetase/ligase" evidence="3">
    <location>
        <begin position="122"/>
        <end position="386"/>
    </location>
</feature>
<dbReference type="STRING" id="402676.B6JX54"/>
<evidence type="ECO:0000256" key="1">
    <source>
        <dbReference type="SAM" id="MobiDB-lite"/>
    </source>
</evidence>
<organism evidence="6 8">
    <name type="scientific">Schizosaccharomyces japonicus (strain yFS275 / FY16936)</name>
    <name type="common">Fission yeast</name>
    <dbReference type="NCBI Taxonomy" id="402676"/>
    <lineage>
        <taxon>Eukaryota</taxon>
        <taxon>Fungi</taxon>
        <taxon>Dikarya</taxon>
        <taxon>Ascomycota</taxon>
        <taxon>Taphrinomycotina</taxon>
        <taxon>Schizosaccharomycetes</taxon>
        <taxon>Schizosaccharomycetales</taxon>
        <taxon>Schizosaccharomycetaceae</taxon>
        <taxon>Schizosaccharomyces</taxon>
    </lineage>
</organism>
<dbReference type="InterPro" id="IPR056881">
    <property type="entry name" value="Mug62_dom"/>
</dbReference>
<proteinExistence type="predicted"/>
<feature type="domain" description="Meiotically up-regulated gene 62 protein-like alpha-beta" evidence="5">
    <location>
        <begin position="619"/>
        <end position="773"/>
    </location>
</feature>
<evidence type="ECO:0000313" key="8">
    <source>
        <dbReference type="Proteomes" id="UP000001744"/>
    </source>
</evidence>
<dbReference type="EMBL" id="KE651166">
    <property type="protein sequence ID" value="EEB05955.1"/>
    <property type="molecule type" value="Genomic_DNA"/>
</dbReference>
<dbReference type="InterPro" id="IPR042099">
    <property type="entry name" value="ANL_N_sf"/>
</dbReference>
<evidence type="ECO:0000256" key="2">
    <source>
        <dbReference type="SAM" id="Phobius"/>
    </source>
</evidence>
<dbReference type="Proteomes" id="UP000001744">
    <property type="component" value="Unassembled WGS sequence"/>
</dbReference>
<dbReference type="JaponicusDB" id="SJAG_00982">
    <property type="gene designation" value="mug62"/>
</dbReference>